<evidence type="ECO:0000313" key="5">
    <source>
        <dbReference type="EMBL" id="KAF7721730.1"/>
    </source>
</evidence>
<comment type="similarity">
    <text evidence="1">Belongs to the IUNH family.</text>
</comment>
<keyword evidence="2" id="KW-0378">Hydrolase</keyword>
<dbReference type="GO" id="GO:0005829">
    <property type="term" value="C:cytosol"/>
    <property type="evidence" value="ECO:0007669"/>
    <property type="project" value="TreeGrafter"/>
</dbReference>
<dbReference type="InterPro" id="IPR001910">
    <property type="entry name" value="Inosine/uridine_hydrolase_dom"/>
</dbReference>
<dbReference type="EMBL" id="JABAYA010000240">
    <property type="protein sequence ID" value="KAF7721730.1"/>
    <property type="molecule type" value="Genomic_DNA"/>
</dbReference>
<dbReference type="PANTHER" id="PTHR12304">
    <property type="entry name" value="INOSINE-URIDINE PREFERRING NUCLEOSIDE HYDROLASE"/>
    <property type="match status" value="1"/>
</dbReference>
<comment type="caution">
    <text evidence="5">The sequence shown here is derived from an EMBL/GenBank/DDBJ whole genome shotgun (WGS) entry which is preliminary data.</text>
</comment>
<dbReference type="GO" id="GO:0006152">
    <property type="term" value="P:purine nucleoside catabolic process"/>
    <property type="evidence" value="ECO:0007669"/>
    <property type="project" value="TreeGrafter"/>
</dbReference>
<sequence length="271" mass="29472">MNSCTFWNAEGYNTKLELLGVSTTYGNQSHDKTLRNAASMVKAAGLNQIKIVPGQNKPIVRQPLAASEVLGEPAWEAEFDIPFFDPEYVLADTKAVNILAETLLKSQQRLVLIATGPLTTYGLLLTLYPETKTNIERIVFMGGALGKGNWTSAAEFNVLSDPEAAKIVIDSGVPVYMVPLEIARGAIVTSDIVSKVENRLANSRFCQLIKALLLSFGQKTPELTHGREKGILLHDPCAVAYEIMPESFSLKPMHVEVITNDGPTLGQTTAI</sequence>
<dbReference type="OrthoDB" id="5783963at2759"/>
<evidence type="ECO:0000259" key="4">
    <source>
        <dbReference type="Pfam" id="PF01156"/>
    </source>
</evidence>
<evidence type="ECO:0000313" key="6">
    <source>
        <dbReference type="Proteomes" id="UP000605846"/>
    </source>
</evidence>
<evidence type="ECO:0000256" key="1">
    <source>
        <dbReference type="ARBA" id="ARBA00009176"/>
    </source>
</evidence>
<dbReference type="SUPFAM" id="SSF53590">
    <property type="entry name" value="Nucleoside hydrolase"/>
    <property type="match status" value="1"/>
</dbReference>
<gene>
    <name evidence="5" type="ORF">EC973_004266</name>
</gene>
<evidence type="ECO:0000256" key="3">
    <source>
        <dbReference type="ARBA" id="ARBA00023295"/>
    </source>
</evidence>
<reference evidence="5" key="1">
    <citation type="submission" date="2020-01" db="EMBL/GenBank/DDBJ databases">
        <title>Genome Sequencing of Three Apophysomyces-Like Fungal Strains Confirms a Novel Fungal Genus in the Mucoromycota with divergent Burkholderia-like Endosymbiotic Bacteria.</title>
        <authorList>
            <person name="Stajich J.E."/>
            <person name="Macias A.M."/>
            <person name="Carter-House D."/>
            <person name="Lovett B."/>
            <person name="Kasson L.R."/>
            <person name="Berry K."/>
            <person name="Grigoriev I."/>
            <person name="Chang Y."/>
            <person name="Spatafora J."/>
            <person name="Kasson M.T."/>
        </authorList>
    </citation>
    <scope>NUCLEOTIDE SEQUENCE</scope>
    <source>
        <strain evidence="5">NRRL A-21654</strain>
    </source>
</reference>
<dbReference type="Pfam" id="PF01156">
    <property type="entry name" value="IU_nuc_hydro"/>
    <property type="match status" value="1"/>
</dbReference>
<dbReference type="InterPro" id="IPR023186">
    <property type="entry name" value="IUNH"/>
</dbReference>
<dbReference type="Proteomes" id="UP000605846">
    <property type="component" value="Unassembled WGS sequence"/>
</dbReference>
<evidence type="ECO:0000256" key="2">
    <source>
        <dbReference type="ARBA" id="ARBA00022801"/>
    </source>
</evidence>
<dbReference type="AlphaFoldDB" id="A0A8H7BLI9"/>
<dbReference type="Gene3D" id="3.90.245.10">
    <property type="entry name" value="Ribonucleoside hydrolase-like"/>
    <property type="match status" value="1"/>
</dbReference>
<dbReference type="PANTHER" id="PTHR12304:SF4">
    <property type="entry name" value="URIDINE NUCLEOSIDASE"/>
    <property type="match status" value="1"/>
</dbReference>
<protein>
    <recommendedName>
        <fullName evidence="4">Inosine/uridine-preferring nucleoside hydrolase domain-containing protein</fullName>
    </recommendedName>
</protein>
<organism evidence="5 6">
    <name type="scientific">Apophysomyces ossiformis</name>
    <dbReference type="NCBI Taxonomy" id="679940"/>
    <lineage>
        <taxon>Eukaryota</taxon>
        <taxon>Fungi</taxon>
        <taxon>Fungi incertae sedis</taxon>
        <taxon>Mucoromycota</taxon>
        <taxon>Mucoromycotina</taxon>
        <taxon>Mucoromycetes</taxon>
        <taxon>Mucorales</taxon>
        <taxon>Mucorineae</taxon>
        <taxon>Mucoraceae</taxon>
        <taxon>Apophysomyces</taxon>
    </lineage>
</organism>
<dbReference type="InterPro" id="IPR036452">
    <property type="entry name" value="Ribo_hydro-like"/>
</dbReference>
<keyword evidence="3" id="KW-0326">Glycosidase</keyword>
<keyword evidence="6" id="KW-1185">Reference proteome</keyword>
<accession>A0A8H7BLI9</accession>
<proteinExistence type="inferred from homology"/>
<name>A0A8H7BLI9_9FUNG</name>
<dbReference type="GO" id="GO:0008477">
    <property type="term" value="F:purine nucleosidase activity"/>
    <property type="evidence" value="ECO:0007669"/>
    <property type="project" value="TreeGrafter"/>
</dbReference>
<feature type="domain" description="Inosine/uridine-preferring nucleoside hydrolase" evidence="4">
    <location>
        <begin position="14"/>
        <end position="269"/>
    </location>
</feature>